<evidence type="ECO:0000313" key="3">
    <source>
        <dbReference type="EMBL" id="EQD32103.1"/>
    </source>
</evidence>
<protein>
    <submittedName>
        <fullName evidence="3">Ribosomal subunit interface protein</fullName>
    </submittedName>
</protein>
<dbReference type="Gene3D" id="3.30.160.100">
    <property type="entry name" value="Ribosome hibernation promotion factor-like"/>
    <property type="match status" value="1"/>
</dbReference>
<dbReference type="EMBL" id="AUZZ01009916">
    <property type="protein sequence ID" value="EQD32103.1"/>
    <property type="molecule type" value="Genomic_DNA"/>
</dbReference>
<dbReference type="GO" id="GO:0022627">
    <property type="term" value="C:cytosolic small ribosomal subunit"/>
    <property type="evidence" value="ECO:0007669"/>
    <property type="project" value="TreeGrafter"/>
</dbReference>
<dbReference type="CDD" id="cd00552">
    <property type="entry name" value="RaiA"/>
    <property type="match status" value="1"/>
</dbReference>
<dbReference type="InterPro" id="IPR036567">
    <property type="entry name" value="RHF-like"/>
</dbReference>
<proteinExistence type="predicted"/>
<comment type="caution">
    <text evidence="3">The sequence shown here is derived from an EMBL/GenBank/DDBJ whole genome shotgun (WGS) entry which is preliminary data.</text>
</comment>
<evidence type="ECO:0000256" key="1">
    <source>
        <dbReference type="ARBA" id="ARBA00022845"/>
    </source>
</evidence>
<reference evidence="3" key="2">
    <citation type="journal article" date="2014" name="ISME J.">
        <title>Microbial stratification in low pH oxic and suboxic macroscopic growths along an acid mine drainage.</title>
        <authorList>
            <person name="Mendez-Garcia C."/>
            <person name="Mesa V."/>
            <person name="Sprenger R.R."/>
            <person name="Richter M."/>
            <person name="Diez M.S."/>
            <person name="Solano J."/>
            <person name="Bargiela R."/>
            <person name="Golyshina O.V."/>
            <person name="Manteca A."/>
            <person name="Ramos J.L."/>
            <person name="Gallego J.R."/>
            <person name="Llorente I."/>
            <person name="Martins Dos Santos V.A."/>
            <person name="Jensen O.N."/>
            <person name="Pelaez A.I."/>
            <person name="Sanchez J."/>
            <person name="Ferrer M."/>
        </authorList>
    </citation>
    <scope>NUCLEOTIDE SEQUENCE</scope>
</reference>
<dbReference type="PANTHER" id="PTHR33231:SF1">
    <property type="entry name" value="30S RIBOSOMAL PROTEIN"/>
    <property type="match status" value="1"/>
</dbReference>
<dbReference type="NCBIfam" id="TIGR00741">
    <property type="entry name" value="yfiA"/>
    <property type="match status" value="1"/>
</dbReference>
<feature type="non-terminal residue" evidence="3">
    <location>
        <position position="1"/>
    </location>
</feature>
<dbReference type="FunFam" id="3.30.160.100:FF:000001">
    <property type="entry name" value="Ribosome hibernation promoting factor"/>
    <property type="match status" value="1"/>
</dbReference>
<evidence type="ECO:0000256" key="2">
    <source>
        <dbReference type="SAM" id="MobiDB-lite"/>
    </source>
</evidence>
<dbReference type="SUPFAM" id="SSF69754">
    <property type="entry name" value="Ribosome binding protein Y (YfiA homologue)"/>
    <property type="match status" value="1"/>
</dbReference>
<organism evidence="3">
    <name type="scientific">mine drainage metagenome</name>
    <dbReference type="NCBI Taxonomy" id="410659"/>
    <lineage>
        <taxon>unclassified sequences</taxon>
        <taxon>metagenomes</taxon>
        <taxon>ecological metagenomes</taxon>
    </lineage>
</organism>
<dbReference type="PANTHER" id="PTHR33231">
    <property type="entry name" value="30S RIBOSOMAL PROTEIN"/>
    <property type="match status" value="1"/>
</dbReference>
<dbReference type="InterPro" id="IPR003489">
    <property type="entry name" value="RHF/RaiA"/>
</dbReference>
<accession>T0YGB3</accession>
<feature type="region of interest" description="Disordered" evidence="2">
    <location>
        <begin position="1"/>
        <end position="22"/>
    </location>
</feature>
<sequence>CAFPAHPSDNAPVEPARSVPTHESWHRHNWYRVAAQAAAGVSVSGHPAERRGAPQRFALDHHDTTESTMQIQISGHQIEITQALRDHVQNRLNKLDKYFDNVTSLAVVLSVEKLVHRAEATLAVSGRTLHAEASDGDMYASIDTLLDKLVAQLRKYKEKLTAHHREEGRELRAE</sequence>
<dbReference type="Pfam" id="PF02482">
    <property type="entry name" value="Ribosomal_S30AE"/>
    <property type="match status" value="1"/>
</dbReference>
<name>T0YGB3_9ZZZZ</name>
<dbReference type="AlphaFoldDB" id="T0YGB3"/>
<dbReference type="GO" id="GO:0043024">
    <property type="term" value="F:ribosomal small subunit binding"/>
    <property type="evidence" value="ECO:0007669"/>
    <property type="project" value="TreeGrafter"/>
</dbReference>
<keyword evidence="1" id="KW-0810">Translation regulation</keyword>
<reference evidence="3" key="1">
    <citation type="submission" date="2013-08" db="EMBL/GenBank/DDBJ databases">
        <authorList>
            <person name="Mendez C."/>
            <person name="Richter M."/>
            <person name="Ferrer M."/>
            <person name="Sanchez J."/>
        </authorList>
    </citation>
    <scope>NUCLEOTIDE SEQUENCE</scope>
</reference>
<dbReference type="InterPro" id="IPR050574">
    <property type="entry name" value="HPF/YfiA_ribosome-assoc"/>
</dbReference>
<dbReference type="GO" id="GO:0045900">
    <property type="term" value="P:negative regulation of translational elongation"/>
    <property type="evidence" value="ECO:0007669"/>
    <property type="project" value="TreeGrafter"/>
</dbReference>
<gene>
    <name evidence="3" type="ORF">B2A_13686</name>
</gene>